<sequence length="194" mass="21925">MKINKKVSHLAFKCRGLLWGIFAVGVLIFPGSFSMPRFIAGAALLLSGQALRLWAAGYIPKYRTEVIGAPLLITWGPYKWVRNPLYAGNAVMGLGWSLMVGWRWVPAFVIAFFLLYSLIVIPAEEEFLAEKFGAQYDDYRKTVPALIPWPRNGFPERSQSERPFDAKRAREEEIYSIRVNVVVTAAIIARLMIS</sequence>
<dbReference type="GeneID" id="90984534"/>
<keyword evidence="7" id="KW-1185">Reference proteome</keyword>
<comment type="caution">
    <text evidence="6">The sequence shown here is derived from an EMBL/GenBank/DDBJ whole genome shotgun (WGS) entry which is preliminary data.</text>
</comment>
<evidence type="ECO:0008006" key="8">
    <source>
        <dbReference type="Google" id="ProtNLM"/>
    </source>
</evidence>
<keyword evidence="4 5" id="KW-0472">Membrane</keyword>
<feature type="transmembrane region" description="Helical" evidence="5">
    <location>
        <begin position="101"/>
        <end position="121"/>
    </location>
</feature>
<dbReference type="Proteomes" id="UP000027665">
    <property type="component" value="Unassembled WGS sequence"/>
</dbReference>
<evidence type="ECO:0000313" key="7">
    <source>
        <dbReference type="Proteomes" id="UP000027665"/>
    </source>
</evidence>
<gene>
    <name evidence="6" type="ORF">EH55_11115</name>
</gene>
<name>A0A073IPH8_9BACT</name>
<dbReference type="OrthoDB" id="9782395at2"/>
<dbReference type="STRING" id="2754.EH55_11115"/>
<evidence type="ECO:0000313" key="6">
    <source>
        <dbReference type="EMBL" id="KEJ91386.1"/>
    </source>
</evidence>
<evidence type="ECO:0000256" key="1">
    <source>
        <dbReference type="ARBA" id="ARBA00004127"/>
    </source>
</evidence>
<proteinExistence type="predicted"/>
<feature type="transmembrane region" description="Helical" evidence="5">
    <location>
        <begin position="175"/>
        <end position="193"/>
    </location>
</feature>
<dbReference type="GO" id="GO:0016740">
    <property type="term" value="F:transferase activity"/>
    <property type="evidence" value="ECO:0007669"/>
    <property type="project" value="UniProtKB-ARBA"/>
</dbReference>
<accession>A0A073IPH8</accession>
<feature type="transmembrane region" description="Helical" evidence="5">
    <location>
        <begin position="12"/>
        <end position="32"/>
    </location>
</feature>
<dbReference type="GO" id="GO:0012505">
    <property type="term" value="C:endomembrane system"/>
    <property type="evidence" value="ECO:0007669"/>
    <property type="project" value="UniProtKB-SubCell"/>
</dbReference>
<dbReference type="RefSeq" id="WP_037978198.1">
    <property type="nucleotide sequence ID" value="NZ_JMKI01000051.1"/>
</dbReference>
<dbReference type="eggNOG" id="COG2020">
    <property type="taxonomic scope" value="Bacteria"/>
</dbReference>
<dbReference type="Pfam" id="PF04191">
    <property type="entry name" value="PEMT"/>
    <property type="match status" value="1"/>
</dbReference>
<evidence type="ECO:0000256" key="4">
    <source>
        <dbReference type="ARBA" id="ARBA00023136"/>
    </source>
</evidence>
<evidence type="ECO:0000256" key="2">
    <source>
        <dbReference type="ARBA" id="ARBA00022692"/>
    </source>
</evidence>
<dbReference type="InterPro" id="IPR007318">
    <property type="entry name" value="Phopholipid_MeTrfase"/>
</dbReference>
<dbReference type="Gene3D" id="1.20.120.1630">
    <property type="match status" value="1"/>
</dbReference>
<comment type="subcellular location">
    <subcellularLocation>
        <location evidence="1">Endomembrane system</location>
        <topology evidence="1">Multi-pass membrane protein</topology>
    </subcellularLocation>
</comment>
<reference evidence="6 7" key="1">
    <citation type="submission" date="2014-04" db="EMBL/GenBank/DDBJ databases">
        <title>Draft Genome Sequence of Synergistes jonesii.</title>
        <authorList>
            <person name="Coil D.A."/>
            <person name="Eisen J.A."/>
            <person name="Holland-Moritz H.E."/>
        </authorList>
    </citation>
    <scope>NUCLEOTIDE SEQUENCE [LARGE SCALE GENOMIC DNA]</scope>
    <source>
        <strain evidence="6 7">78-1</strain>
    </source>
</reference>
<keyword evidence="3 5" id="KW-1133">Transmembrane helix</keyword>
<keyword evidence="2 5" id="KW-0812">Transmembrane</keyword>
<dbReference type="AlphaFoldDB" id="A0A073IPH8"/>
<protein>
    <recommendedName>
        <fullName evidence="8">Isoprenylcysteine carboxylmethyltransferase family protein</fullName>
    </recommendedName>
</protein>
<dbReference type="EMBL" id="JMKI01000051">
    <property type="protein sequence ID" value="KEJ91386.1"/>
    <property type="molecule type" value="Genomic_DNA"/>
</dbReference>
<evidence type="ECO:0000256" key="3">
    <source>
        <dbReference type="ARBA" id="ARBA00022989"/>
    </source>
</evidence>
<dbReference type="PANTHER" id="PTHR12714">
    <property type="entry name" value="PROTEIN-S ISOPRENYLCYSTEINE O-METHYLTRANSFERASE"/>
    <property type="match status" value="1"/>
</dbReference>
<organism evidence="6 7">
    <name type="scientific">Synergistes jonesii</name>
    <dbReference type="NCBI Taxonomy" id="2754"/>
    <lineage>
        <taxon>Bacteria</taxon>
        <taxon>Thermotogati</taxon>
        <taxon>Synergistota</taxon>
        <taxon>Synergistia</taxon>
        <taxon>Synergistales</taxon>
        <taxon>Synergistaceae</taxon>
        <taxon>Synergistes</taxon>
    </lineage>
</organism>
<dbReference type="PANTHER" id="PTHR12714:SF9">
    <property type="entry name" value="PROTEIN-S-ISOPRENYLCYSTEINE O-METHYLTRANSFERASE"/>
    <property type="match status" value="1"/>
</dbReference>
<evidence type="ECO:0000256" key="5">
    <source>
        <dbReference type="SAM" id="Phobius"/>
    </source>
</evidence>